<dbReference type="InterPro" id="IPR001789">
    <property type="entry name" value="Sig_transdc_resp-reg_receiver"/>
</dbReference>
<keyword evidence="1" id="KW-0597">Phosphoprotein</keyword>
<dbReference type="Proteomes" id="UP000744980">
    <property type="component" value="Unassembled WGS sequence"/>
</dbReference>
<proteinExistence type="predicted"/>
<name>A0AAW4FVV1_9HYPH</name>
<dbReference type="SUPFAM" id="SSF52172">
    <property type="entry name" value="CheY-like"/>
    <property type="match status" value="1"/>
</dbReference>
<dbReference type="PROSITE" id="PS50110">
    <property type="entry name" value="RESPONSE_REGULATORY"/>
    <property type="match status" value="1"/>
</dbReference>
<organism evidence="3 4">
    <name type="scientific">Ensifer canadensis</name>
    <dbReference type="NCBI Taxonomy" id="555315"/>
    <lineage>
        <taxon>Bacteria</taxon>
        <taxon>Pseudomonadati</taxon>
        <taxon>Pseudomonadota</taxon>
        <taxon>Alphaproteobacteria</taxon>
        <taxon>Hyphomicrobiales</taxon>
        <taxon>Rhizobiaceae</taxon>
        <taxon>Sinorhizobium/Ensifer group</taxon>
        <taxon>Ensifer</taxon>
    </lineage>
</organism>
<dbReference type="RefSeq" id="WP_203529839.1">
    <property type="nucleotide sequence ID" value="NZ_CP083373.1"/>
</dbReference>
<feature type="domain" description="Response regulatory" evidence="2">
    <location>
        <begin position="9"/>
        <end position="119"/>
    </location>
</feature>
<dbReference type="InterPro" id="IPR011006">
    <property type="entry name" value="CheY-like_superfamily"/>
</dbReference>
<dbReference type="GO" id="GO:0000160">
    <property type="term" value="P:phosphorelay signal transduction system"/>
    <property type="evidence" value="ECO:0007669"/>
    <property type="project" value="InterPro"/>
</dbReference>
<dbReference type="AlphaFoldDB" id="A0AAW4FVV1"/>
<comment type="caution">
    <text evidence="3">The sequence shown here is derived from an EMBL/GenBank/DDBJ whole genome shotgun (WGS) entry which is preliminary data.</text>
</comment>
<evidence type="ECO:0000313" key="4">
    <source>
        <dbReference type="Proteomes" id="UP000744980"/>
    </source>
</evidence>
<dbReference type="SMART" id="SM00448">
    <property type="entry name" value="REC"/>
    <property type="match status" value="1"/>
</dbReference>
<dbReference type="EMBL" id="WXFA01000048">
    <property type="protein sequence ID" value="MBM3095547.1"/>
    <property type="molecule type" value="Genomic_DNA"/>
</dbReference>
<accession>A0AAW4FVV1</accession>
<protein>
    <submittedName>
        <fullName evidence="3">Response regulator</fullName>
    </submittedName>
</protein>
<sequence length="123" mass="13732">MTTELTGYRILVAEDDYLQADEISRIIRRTGAIVVGPFPSVNSCLEQIATSQISGAVVDINMGKGPCFEIARWLKERAVPFFFLTGYDHQIIPSEFSTMLRLQKPVAEDELVSTLHLMLQISA</sequence>
<reference evidence="3 4" key="1">
    <citation type="submission" date="2020-01" db="EMBL/GenBank/DDBJ databases">
        <title>Draft genome assembly of Ensifer adhaerens T173.</title>
        <authorList>
            <person name="Craig J.E."/>
            <person name="Stinchcombe J.R."/>
        </authorList>
    </citation>
    <scope>NUCLEOTIDE SEQUENCE [LARGE SCALE GENOMIC DNA]</scope>
    <source>
        <strain evidence="3 4">T173</strain>
    </source>
</reference>
<dbReference type="Pfam" id="PF00072">
    <property type="entry name" value="Response_reg"/>
    <property type="match status" value="1"/>
</dbReference>
<evidence type="ECO:0000259" key="2">
    <source>
        <dbReference type="PROSITE" id="PS50110"/>
    </source>
</evidence>
<dbReference type="Gene3D" id="3.40.50.2300">
    <property type="match status" value="1"/>
</dbReference>
<evidence type="ECO:0000313" key="3">
    <source>
        <dbReference type="EMBL" id="MBM3095547.1"/>
    </source>
</evidence>
<gene>
    <name evidence="3" type="ORF">GFB56_33025</name>
</gene>
<evidence type="ECO:0000256" key="1">
    <source>
        <dbReference type="PROSITE-ProRule" id="PRU00169"/>
    </source>
</evidence>
<keyword evidence="4" id="KW-1185">Reference proteome</keyword>
<feature type="modified residue" description="4-aspartylphosphate" evidence="1">
    <location>
        <position position="59"/>
    </location>
</feature>